<dbReference type="Pfam" id="PF13855">
    <property type="entry name" value="LRR_8"/>
    <property type="match status" value="1"/>
</dbReference>
<organism evidence="1 2">
    <name type="scientific">Citrus unshiu</name>
    <name type="common">Satsuma mandarin</name>
    <name type="synonym">Citrus nobilis var. unshiu</name>
    <dbReference type="NCBI Taxonomy" id="55188"/>
    <lineage>
        <taxon>Eukaryota</taxon>
        <taxon>Viridiplantae</taxon>
        <taxon>Streptophyta</taxon>
        <taxon>Embryophyta</taxon>
        <taxon>Tracheophyta</taxon>
        <taxon>Spermatophyta</taxon>
        <taxon>Magnoliopsida</taxon>
        <taxon>eudicotyledons</taxon>
        <taxon>Gunneridae</taxon>
        <taxon>Pentapetalae</taxon>
        <taxon>rosids</taxon>
        <taxon>malvids</taxon>
        <taxon>Sapindales</taxon>
        <taxon>Rutaceae</taxon>
        <taxon>Aurantioideae</taxon>
        <taxon>Citrus</taxon>
    </lineage>
</organism>
<accession>A0A2H5QU33</accession>
<protein>
    <submittedName>
        <fullName evidence="1">Uncharacterized protein</fullName>
    </submittedName>
</protein>
<dbReference type="InterPro" id="IPR032675">
    <property type="entry name" value="LRR_dom_sf"/>
</dbReference>
<name>A0A2H5QU33_CITUN</name>
<proteinExistence type="predicted"/>
<dbReference type="EMBL" id="BDQV01000814">
    <property type="protein sequence ID" value="GAY68093.1"/>
    <property type="molecule type" value="Genomic_DNA"/>
</dbReference>
<evidence type="ECO:0000313" key="1">
    <source>
        <dbReference type="EMBL" id="GAY68093.1"/>
    </source>
</evidence>
<dbReference type="SUPFAM" id="SSF52058">
    <property type="entry name" value="L domain-like"/>
    <property type="match status" value="1"/>
</dbReference>
<dbReference type="Gene3D" id="3.80.10.10">
    <property type="entry name" value="Ribonuclease Inhibitor"/>
    <property type="match status" value="1"/>
</dbReference>
<comment type="caution">
    <text evidence="1">The sequence shown here is derived from an EMBL/GenBank/DDBJ whole genome shotgun (WGS) entry which is preliminary data.</text>
</comment>
<reference evidence="1 2" key="1">
    <citation type="journal article" date="2017" name="Front. Genet.">
        <title>Draft sequencing of the heterozygous diploid genome of Satsuma (Citrus unshiu Marc.) using a hybrid assembly approach.</title>
        <authorList>
            <person name="Shimizu T."/>
            <person name="Tanizawa Y."/>
            <person name="Mochizuki T."/>
            <person name="Nagasaki H."/>
            <person name="Yoshioka T."/>
            <person name="Toyoda A."/>
            <person name="Fujiyama A."/>
            <person name="Kaminuma E."/>
            <person name="Nakamura Y."/>
        </authorList>
    </citation>
    <scope>NUCLEOTIDE SEQUENCE [LARGE SCALE GENOMIC DNA]</scope>
    <source>
        <strain evidence="2">cv. Miyagawa wase</strain>
    </source>
</reference>
<evidence type="ECO:0000313" key="2">
    <source>
        <dbReference type="Proteomes" id="UP000236630"/>
    </source>
</evidence>
<dbReference type="AlphaFoldDB" id="A0A2H5QU33"/>
<sequence>MAFVANLLLYRNRISMITDGFFQFMPSLKILNLEFNILLTKLPSGLSRELPEEMKVLINLSHSECWVAEIIVEKKKVELYLTMLNLLRRDCSVWKN</sequence>
<dbReference type="Proteomes" id="UP000236630">
    <property type="component" value="Unassembled WGS sequence"/>
</dbReference>
<dbReference type="InterPro" id="IPR001611">
    <property type="entry name" value="Leu-rich_rpt"/>
</dbReference>
<keyword evidence="2" id="KW-1185">Reference proteome</keyword>
<gene>
    <name evidence="1" type="ORF">CUMW_261480</name>
</gene>